<comment type="caution">
    <text evidence="2">The sequence shown here is derived from an EMBL/GenBank/DDBJ whole genome shotgun (WGS) entry which is preliminary data.</text>
</comment>
<evidence type="ECO:0000313" key="2">
    <source>
        <dbReference type="EMBL" id="MXS27207.1"/>
    </source>
</evidence>
<keyword evidence="1" id="KW-1133">Transmembrane helix</keyword>
<protein>
    <recommendedName>
        <fullName evidence="4">DUF3899 domain-containing protein</fullName>
    </recommendedName>
</protein>
<dbReference type="Proteomes" id="UP000439965">
    <property type="component" value="Unassembled WGS sequence"/>
</dbReference>
<reference evidence="2 3" key="1">
    <citation type="submission" date="2019-04" db="EMBL/GenBank/DDBJ databases">
        <title>Step-wise assembly of the neonatal virome modulated by breast feeding.</title>
        <authorList>
            <person name="Liang G."/>
            <person name="Bushman F."/>
        </authorList>
    </citation>
    <scope>NUCLEOTIDE SEQUENCE [LARGE SCALE GENOMIC DNA]</scope>
    <source>
        <strain evidence="2 3">E3404</strain>
    </source>
</reference>
<keyword evidence="1" id="KW-0472">Membrane</keyword>
<dbReference type="RefSeq" id="WP_160806179.1">
    <property type="nucleotide sequence ID" value="NZ_JBPFNJ010000009.1"/>
</dbReference>
<gene>
    <name evidence="2" type="ORF">GTI89_14190</name>
</gene>
<name>A0A6I4XHN8_ENTGA</name>
<feature type="transmembrane region" description="Helical" evidence="1">
    <location>
        <begin position="27"/>
        <end position="51"/>
    </location>
</feature>
<sequence length="117" mass="13228">MVLFEEDPFLGKKGKSLIDRNNGMGDMVIKILLSIISLLVLIGFPPVVYFASGKVVEFLINKKGLPVENKRILPYGKRAAIVKDEIEIFNNKNMWWRITITLLSIPVAIIIAKLVLY</sequence>
<accession>A0A6I4XHN8</accession>
<evidence type="ECO:0000313" key="3">
    <source>
        <dbReference type="Proteomes" id="UP000439965"/>
    </source>
</evidence>
<dbReference type="AlphaFoldDB" id="A0A6I4XHN8"/>
<evidence type="ECO:0000256" key="1">
    <source>
        <dbReference type="SAM" id="Phobius"/>
    </source>
</evidence>
<keyword evidence="1" id="KW-0812">Transmembrane</keyword>
<organism evidence="2 3">
    <name type="scientific">Enterococcus gallinarum</name>
    <dbReference type="NCBI Taxonomy" id="1353"/>
    <lineage>
        <taxon>Bacteria</taxon>
        <taxon>Bacillati</taxon>
        <taxon>Bacillota</taxon>
        <taxon>Bacilli</taxon>
        <taxon>Lactobacillales</taxon>
        <taxon>Enterococcaceae</taxon>
        <taxon>Enterococcus</taxon>
    </lineage>
</organism>
<proteinExistence type="predicted"/>
<feature type="transmembrane region" description="Helical" evidence="1">
    <location>
        <begin position="94"/>
        <end position="116"/>
    </location>
</feature>
<dbReference type="EMBL" id="WVTI01000016">
    <property type="protein sequence ID" value="MXS27207.1"/>
    <property type="molecule type" value="Genomic_DNA"/>
</dbReference>
<evidence type="ECO:0008006" key="4">
    <source>
        <dbReference type="Google" id="ProtNLM"/>
    </source>
</evidence>